<reference evidence="2" key="1">
    <citation type="submission" date="2021-06" db="EMBL/GenBank/DDBJ databases">
        <authorList>
            <person name="Kallberg Y."/>
            <person name="Tangrot J."/>
            <person name="Rosling A."/>
        </authorList>
    </citation>
    <scope>NUCLEOTIDE SEQUENCE</scope>
    <source>
        <strain evidence="2">AZ414A</strain>
    </source>
</reference>
<organism evidence="2 3">
    <name type="scientific">Diversispora eburnea</name>
    <dbReference type="NCBI Taxonomy" id="1213867"/>
    <lineage>
        <taxon>Eukaryota</taxon>
        <taxon>Fungi</taxon>
        <taxon>Fungi incertae sedis</taxon>
        <taxon>Mucoromycota</taxon>
        <taxon>Glomeromycotina</taxon>
        <taxon>Glomeromycetes</taxon>
        <taxon>Diversisporales</taxon>
        <taxon>Diversisporaceae</taxon>
        <taxon>Diversispora</taxon>
    </lineage>
</organism>
<dbReference type="OrthoDB" id="9997102at2759"/>
<evidence type="ECO:0000313" key="2">
    <source>
        <dbReference type="EMBL" id="CAG8433172.1"/>
    </source>
</evidence>
<keyword evidence="3" id="KW-1185">Reference proteome</keyword>
<sequence>MPTLHRHLPNITVYAGVNVHNDKISSLNLEERRGAMVVNVDPINNPEAIVHPLSNVSKLLLLIDPLSGKLTRNDILSYARGYINAAKEANVEHIIFPTPFTKLDTPHTPPLTPTDEKGETMTTTESSIINNNNISYRDQFESVELMLKETFPPSQITILRYPGVLNQHLLLFSHHIIEHSKIPLIDNPSTIFEFCDMGDLVRAICNILYCPVQRHGGKMYKITGPNLLTTDEIAVKASLGLGREITPDFLPNNQLYQILSEVIPSKEEVAYLLELWGLQEKNYINGSYNSGGTRRVQVTRDLEMITGVSGTSLRDFFVNNRATFCNKI</sequence>
<dbReference type="PANTHER" id="PTHR43162">
    <property type="match status" value="1"/>
</dbReference>
<protein>
    <submittedName>
        <fullName evidence="2">9573_t:CDS:1</fullName>
    </submittedName>
</protein>
<evidence type="ECO:0000256" key="1">
    <source>
        <dbReference type="SAM" id="MobiDB-lite"/>
    </source>
</evidence>
<dbReference type="AlphaFoldDB" id="A0A9N8UVG3"/>
<proteinExistence type="predicted"/>
<dbReference type="Gene3D" id="3.40.50.720">
    <property type="entry name" value="NAD(P)-binding Rossmann-like Domain"/>
    <property type="match status" value="1"/>
</dbReference>
<dbReference type="SUPFAM" id="SSF51735">
    <property type="entry name" value="NAD(P)-binding Rossmann-fold domains"/>
    <property type="match status" value="1"/>
</dbReference>
<dbReference type="Proteomes" id="UP000789706">
    <property type="component" value="Unassembled WGS sequence"/>
</dbReference>
<dbReference type="InterPro" id="IPR036291">
    <property type="entry name" value="NAD(P)-bd_dom_sf"/>
</dbReference>
<evidence type="ECO:0000313" key="3">
    <source>
        <dbReference type="Proteomes" id="UP000789706"/>
    </source>
</evidence>
<name>A0A9N8UVG3_9GLOM</name>
<feature type="region of interest" description="Disordered" evidence="1">
    <location>
        <begin position="105"/>
        <end position="124"/>
    </location>
</feature>
<accession>A0A9N8UVG3</accession>
<dbReference type="EMBL" id="CAJVPK010000012">
    <property type="protein sequence ID" value="CAG8433172.1"/>
    <property type="molecule type" value="Genomic_DNA"/>
</dbReference>
<dbReference type="InterPro" id="IPR051604">
    <property type="entry name" value="Ergot_Alk_Oxidoreductase"/>
</dbReference>
<gene>
    <name evidence="2" type="ORF">DEBURN_LOCUS376</name>
</gene>
<dbReference type="PANTHER" id="PTHR43162:SF1">
    <property type="entry name" value="PRESTALK A DIFFERENTIATION PROTEIN A"/>
    <property type="match status" value="1"/>
</dbReference>
<comment type="caution">
    <text evidence="2">The sequence shown here is derived from an EMBL/GenBank/DDBJ whole genome shotgun (WGS) entry which is preliminary data.</text>
</comment>